<reference evidence="3" key="2">
    <citation type="journal article" date="2021" name="Microbiome">
        <title>Successional dynamics and alternative stable states in a saline activated sludge microbial community over 9 years.</title>
        <authorList>
            <person name="Wang Y."/>
            <person name="Ye J."/>
            <person name="Ju F."/>
            <person name="Liu L."/>
            <person name="Boyd J.A."/>
            <person name="Deng Y."/>
            <person name="Parks D.H."/>
            <person name="Jiang X."/>
            <person name="Yin X."/>
            <person name="Woodcroft B.J."/>
            <person name="Tyson G.W."/>
            <person name="Hugenholtz P."/>
            <person name="Polz M.F."/>
            <person name="Zhang T."/>
        </authorList>
    </citation>
    <scope>NUCLEOTIDE SEQUENCE</scope>
    <source>
        <strain evidence="3">HKST-UBA15</strain>
    </source>
</reference>
<proteinExistence type="inferred from homology"/>
<dbReference type="Proteomes" id="UP000745577">
    <property type="component" value="Unassembled WGS sequence"/>
</dbReference>
<dbReference type="AlphaFoldDB" id="A0A955IE39"/>
<evidence type="ECO:0000256" key="1">
    <source>
        <dbReference type="ARBA" id="ARBA00007435"/>
    </source>
</evidence>
<evidence type="ECO:0000259" key="2">
    <source>
        <dbReference type="PROSITE" id="PS50164"/>
    </source>
</evidence>
<comment type="caution">
    <text evidence="3">The sequence shown here is derived from an EMBL/GenBank/DDBJ whole genome shotgun (WGS) entry which is preliminary data.</text>
</comment>
<dbReference type="SUPFAM" id="SSF82771">
    <property type="entry name" value="GIY-YIG endonuclease"/>
    <property type="match status" value="1"/>
</dbReference>
<reference evidence="3" key="1">
    <citation type="submission" date="2020-04" db="EMBL/GenBank/DDBJ databases">
        <authorList>
            <person name="Zhang T."/>
        </authorList>
    </citation>
    <scope>NUCLEOTIDE SEQUENCE</scope>
    <source>
        <strain evidence="3">HKST-UBA15</strain>
    </source>
</reference>
<dbReference type="Gene3D" id="3.40.1440.10">
    <property type="entry name" value="GIY-YIG endonuclease"/>
    <property type="match status" value="1"/>
</dbReference>
<dbReference type="Pfam" id="PF01541">
    <property type="entry name" value="GIY-YIG"/>
    <property type="match status" value="1"/>
</dbReference>
<dbReference type="InterPro" id="IPR035901">
    <property type="entry name" value="GIY-YIG_endonuc_sf"/>
</dbReference>
<dbReference type="InterPro" id="IPR050190">
    <property type="entry name" value="UPF0213_domain"/>
</dbReference>
<gene>
    <name evidence="3" type="ORF">KC675_03180</name>
</gene>
<dbReference type="EMBL" id="JAGQLL010000034">
    <property type="protein sequence ID" value="MCA9380158.1"/>
    <property type="molecule type" value="Genomic_DNA"/>
</dbReference>
<evidence type="ECO:0000313" key="3">
    <source>
        <dbReference type="EMBL" id="MCA9380158.1"/>
    </source>
</evidence>
<comment type="similarity">
    <text evidence="1">Belongs to the UPF0213 family.</text>
</comment>
<sequence>MCNLYILLCKDKSLYTGIAKNLEERMEIHKIGKGSKYVNSRKPFKLIYTESFESWSEALKREMEIKKWSRAQKIARLGLNFEKIKG</sequence>
<dbReference type="PANTHER" id="PTHR34477:SF1">
    <property type="entry name" value="UPF0213 PROTEIN YHBQ"/>
    <property type="match status" value="1"/>
</dbReference>
<feature type="domain" description="GIY-YIG" evidence="2">
    <location>
        <begin position="1"/>
        <end position="75"/>
    </location>
</feature>
<name>A0A955IE39_9BACT</name>
<dbReference type="PANTHER" id="PTHR34477">
    <property type="entry name" value="UPF0213 PROTEIN YHBQ"/>
    <property type="match status" value="1"/>
</dbReference>
<dbReference type="CDD" id="cd10456">
    <property type="entry name" value="GIY-YIG_UPF0213"/>
    <property type="match status" value="1"/>
</dbReference>
<dbReference type="InterPro" id="IPR000305">
    <property type="entry name" value="GIY-YIG_endonuc"/>
</dbReference>
<dbReference type="PROSITE" id="PS50164">
    <property type="entry name" value="GIY_YIG"/>
    <property type="match status" value="1"/>
</dbReference>
<evidence type="ECO:0000313" key="4">
    <source>
        <dbReference type="Proteomes" id="UP000745577"/>
    </source>
</evidence>
<organism evidence="3 4">
    <name type="scientific">Candidatus Dojkabacteria bacterium</name>
    <dbReference type="NCBI Taxonomy" id="2099670"/>
    <lineage>
        <taxon>Bacteria</taxon>
        <taxon>Candidatus Dojkabacteria</taxon>
    </lineage>
</organism>
<accession>A0A955IE39</accession>
<protein>
    <submittedName>
        <fullName evidence="3">GIY-YIG nuclease family protein</fullName>
    </submittedName>
</protein>